<proteinExistence type="predicted"/>
<dbReference type="Proteomes" id="UP000199584">
    <property type="component" value="Unassembled WGS sequence"/>
</dbReference>
<dbReference type="Pfam" id="PF13581">
    <property type="entry name" value="HATPase_c_2"/>
    <property type="match status" value="1"/>
</dbReference>
<organism evidence="2 3">
    <name type="scientific">Desulfoscipio geothermicus DSM 3669</name>
    <dbReference type="NCBI Taxonomy" id="1121426"/>
    <lineage>
        <taxon>Bacteria</taxon>
        <taxon>Bacillati</taxon>
        <taxon>Bacillota</taxon>
        <taxon>Clostridia</taxon>
        <taxon>Eubacteriales</taxon>
        <taxon>Desulfallaceae</taxon>
        <taxon>Desulfoscipio</taxon>
    </lineage>
</organism>
<evidence type="ECO:0000313" key="3">
    <source>
        <dbReference type="Proteomes" id="UP000199584"/>
    </source>
</evidence>
<name>A0A1I6E7I3_9FIRM</name>
<accession>A0A1I6E7I3</accession>
<dbReference type="InterPro" id="IPR003594">
    <property type="entry name" value="HATPase_dom"/>
</dbReference>
<dbReference type="GO" id="GO:0016301">
    <property type="term" value="F:kinase activity"/>
    <property type="evidence" value="ECO:0007669"/>
    <property type="project" value="UniProtKB-KW"/>
</dbReference>
<dbReference type="SUPFAM" id="SSF55874">
    <property type="entry name" value="ATPase domain of HSP90 chaperone/DNA topoisomerase II/histidine kinase"/>
    <property type="match status" value="1"/>
</dbReference>
<protein>
    <submittedName>
        <fullName evidence="2">Anti-sigma regulatory factor (Ser/Thr protein kinase)</fullName>
    </submittedName>
</protein>
<sequence length="141" mass="15390">MQMQFEVQGMDFNRAGEAAAKIKKALQMVGMEVHTVRRAVIVAYEAELNIVIHARRGTLTAHVYPDRVEIEALDEGPGIPDITLAMQEGYSTAPPHIREMGFGAGMGLPNINRCSDKLQIDSAVNKGTHVKSIIFNQASGE</sequence>
<keyword evidence="3" id="KW-1185">Reference proteome</keyword>
<dbReference type="STRING" id="39060.SAMN05660706_12813"/>
<evidence type="ECO:0000313" key="2">
    <source>
        <dbReference type="EMBL" id="SFR13501.1"/>
    </source>
</evidence>
<dbReference type="Gene3D" id="3.30.565.10">
    <property type="entry name" value="Histidine kinase-like ATPase, C-terminal domain"/>
    <property type="match status" value="1"/>
</dbReference>
<evidence type="ECO:0000259" key="1">
    <source>
        <dbReference type="Pfam" id="PF13581"/>
    </source>
</evidence>
<gene>
    <name evidence="2" type="ORF">SAMN05660706_12813</name>
</gene>
<dbReference type="InterPro" id="IPR036890">
    <property type="entry name" value="HATPase_C_sf"/>
</dbReference>
<dbReference type="RefSeq" id="WP_207545202.1">
    <property type="nucleotide sequence ID" value="NZ_FOYM01000028.1"/>
</dbReference>
<dbReference type="AlphaFoldDB" id="A0A1I6E7I3"/>
<keyword evidence="2" id="KW-0418">Kinase</keyword>
<feature type="domain" description="Histidine kinase/HSP90-like ATPase" evidence="1">
    <location>
        <begin position="16"/>
        <end position="131"/>
    </location>
</feature>
<keyword evidence="2" id="KW-0808">Transferase</keyword>
<reference evidence="3" key="1">
    <citation type="submission" date="2016-10" db="EMBL/GenBank/DDBJ databases">
        <authorList>
            <person name="Varghese N."/>
            <person name="Submissions S."/>
        </authorList>
    </citation>
    <scope>NUCLEOTIDE SEQUENCE [LARGE SCALE GENOMIC DNA]</scope>
    <source>
        <strain evidence="3">DSM 3669</strain>
    </source>
</reference>
<dbReference type="EMBL" id="FOYM01000028">
    <property type="protein sequence ID" value="SFR13501.1"/>
    <property type="molecule type" value="Genomic_DNA"/>
</dbReference>